<dbReference type="CDD" id="cd08950">
    <property type="entry name" value="KR_fFAS_SDR_c_like"/>
    <property type="match status" value="1"/>
</dbReference>
<evidence type="ECO:0000256" key="5">
    <source>
        <dbReference type="ARBA" id="ARBA00022723"/>
    </source>
</evidence>
<dbReference type="Gene3D" id="3.40.47.10">
    <property type="match status" value="2"/>
</dbReference>
<dbReference type="SUPFAM" id="SSF51735">
    <property type="entry name" value="NAD(P)-binding Rossmann-fold domains"/>
    <property type="match status" value="1"/>
</dbReference>
<feature type="modified residue" description="O-(pantetheine 4'-phosphoryl)serine" evidence="16">
    <location>
        <position position="189"/>
    </location>
</feature>
<dbReference type="InterPro" id="IPR014031">
    <property type="entry name" value="Ketoacyl_synth_C"/>
</dbReference>
<keyword evidence="9" id="KW-0511">Multifunctional enzyme</keyword>
<feature type="region of interest" description="Disordered" evidence="17">
    <location>
        <begin position="1347"/>
        <end position="1407"/>
    </location>
</feature>
<dbReference type="Pfam" id="PF00109">
    <property type="entry name" value="ketoacyl-synt"/>
    <property type="match status" value="1"/>
</dbReference>
<dbReference type="PANTHER" id="PTHR10982">
    <property type="entry name" value="MALONYL COA-ACYL CARRIER PROTEIN TRANSACYLASE"/>
    <property type="match status" value="1"/>
</dbReference>
<accession>A0AAJ0DBB7</accession>
<keyword evidence="2 13" id="KW-0596">Phosphopantetheine</keyword>
<keyword evidence="21" id="KW-1185">Reference proteome</keyword>
<keyword evidence="8" id="KW-0560">Oxidoreductase</keyword>
<dbReference type="SUPFAM" id="SSF52151">
    <property type="entry name" value="FabD/lysophospholipase-like"/>
    <property type="match status" value="1"/>
</dbReference>
<dbReference type="GO" id="GO:0004312">
    <property type="term" value="F:fatty acid synthase activity"/>
    <property type="evidence" value="ECO:0007669"/>
    <property type="project" value="InterPro"/>
</dbReference>
<feature type="domain" description="Carrier" evidence="18">
    <location>
        <begin position="154"/>
        <end position="229"/>
    </location>
</feature>
<dbReference type="Gene3D" id="3.30.70.2490">
    <property type="match status" value="1"/>
</dbReference>
<evidence type="ECO:0000256" key="3">
    <source>
        <dbReference type="ARBA" id="ARBA00022553"/>
    </source>
</evidence>
<dbReference type="Pfam" id="PF02801">
    <property type="entry name" value="Ketoacyl-synt_C"/>
    <property type="match status" value="1"/>
</dbReference>
<evidence type="ECO:0000256" key="7">
    <source>
        <dbReference type="ARBA" id="ARBA00022857"/>
    </source>
</evidence>
<evidence type="ECO:0000256" key="14">
    <source>
        <dbReference type="PIRSR" id="PIRSR000454-1"/>
    </source>
</evidence>
<evidence type="ECO:0008006" key="22">
    <source>
        <dbReference type="Google" id="ProtNLM"/>
    </source>
</evidence>
<reference evidence="20" key="1">
    <citation type="submission" date="2023-04" db="EMBL/GenBank/DDBJ databases">
        <title>Black Yeasts Isolated from many extreme environments.</title>
        <authorList>
            <person name="Coleine C."/>
            <person name="Stajich J.E."/>
            <person name="Selbmann L."/>
        </authorList>
    </citation>
    <scope>NUCLEOTIDE SEQUENCE</scope>
    <source>
        <strain evidence="20">CCFEE 5312</strain>
    </source>
</reference>
<dbReference type="InterPro" id="IPR016035">
    <property type="entry name" value="Acyl_Trfase/lysoPLipase"/>
</dbReference>
<dbReference type="InterPro" id="IPR008278">
    <property type="entry name" value="4-PPantetheinyl_Trfase_dom"/>
</dbReference>
<dbReference type="Pfam" id="PF18314">
    <property type="entry name" value="FAS_I_H"/>
    <property type="match status" value="1"/>
</dbReference>
<keyword evidence="5 15" id="KW-0479">Metal-binding</keyword>
<evidence type="ECO:0000313" key="20">
    <source>
        <dbReference type="EMBL" id="KAK3046828.1"/>
    </source>
</evidence>
<dbReference type="InterPro" id="IPR050830">
    <property type="entry name" value="Fungal_FAS"/>
</dbReference>
<dbReference type="InterPro" id="IPR004568">
    <property type="entry name" value="Ppantetheine-prot_Trfase_dom"/>
</dbReference>
<dbReference type="InterPro" id="IPR040899">
    <property type="entry name" value="Fas_alpha_ACP"/>
</dbReference>
<dbReference type="InterPro" id="IPR037143">
    <property type="entry name" value="4-PPantetheinyl_Trfase_dom_sf"/>
</dbReference>
<feature type="binding site" evidence="15">
    <location>
        <position position="1785"/>
    </location>
    <ligand>
        <name>Mg(2+)</name>
        <dbReference type="ChEBI" id="CHEBI:18420"/>
    </ligand>
</feature>
<keyword evidence="6 15" id="KW-0460">Magnesium</keyword>
<evidence type="ECO:0000256" key="2">
    <source>
        <dbReference type="ARBA" id="ARBA00022450"/>
    </source>
</evidence>
<keyword evidence="4 13" id="KW-0808">Transferase</keyword>
<dbReference type="PROSITE" id="PS00606">
    <property type="entry name" value="KS3_1"/>
    <property type="match status" value="1"/>
</dbReference>
<dbReference type="GO" id="GO:0042759">
    <property type="term" value="P:long-chain fatty acid biosynthetic process"/>
    <property type="evidence" value="ECO:0007669"/>
    <property type="project" value="UniProtKB-UniRule"/>
</dbReference>
<evidence type="ECO:0000256" key="8">
    <source>
        <dbReference type="ARBA" id="ARBA00023002"/>
    </source>
</evidence>
<evidence type="ECO:0000259" key="18">
    <source>
        <dbReference type="PROSITE" id="PS50075"/>
    </source>
</evidence>
<dbReference type="PIRSF" id="PIRSF000454">
    <property type="entry name" value="FAS_yeast_alpha"/>
    <property type="match status" value="1"/>
</dbReference>
<dbReference type="InterPro" id="IPR036291">
    <property type="entry name" value="NAD(P)-bd_dom_sf"/>
</dbReference>
<feature type="domain" description="Ketosynthase family 3 (KS3)" evidence="19">
    <location>
        <begin position="1029"/>
        <end position="1561"/>
    </location>
</feature>
<dbReference type="Gene3D" id="3.90.470.20">
    <property type="entry name" value="4'-phosphopantetheinyl transferase domain"/>
    <property type="match status" value="1"/>
</dbReference>
<dbReference type="InterPro" id="IPR020841">
    <property type="entry name" value="PKS_Beta-ketoAc_synthase_dom"/>
</dbReference>
<proteinExistence type="inferred from homology"/>
<evidence type="ECO:0000256" key="1">
    <source>
        <dbReference type="ARBA" id="ARBA00007485"/>
    </source>
</evidence>
<dbReference type="InterPro" id="IPR047224">
    <property type="entry name" value="FAS_alpha_su_C"/>
</dbReference>
<dbReference type="GO" id="GO:0005835">
    <property type="term" value="C:fatty acid synthase complex"/>
    <property type="evidence" value="ECO:0007669"/>
    <property type="project" value="InterPro"/>
</dbReference>
<dbReference type="GO" id="GO:0044550">
    <property type="term" value="P:secondary metabolite biosynthetic process"/>
    <property type="evidence" value="ECO:0007669"/>
    <property type="project" value="UniProtKB-ARBA"/>
</dbReference>
<dbReference type="InterPro" id="IPR026025">
    <property type="entry name" value="FAS_alpha_yeast"/>
</dbReference>
<feature type="compositionally biased region" description="Low complexity" evidence="17">
    <location>
        <begin position="1366"/>
        <end position="1389"/>
    </location>
</feature>
<dbReference type="Gene3D" id="3.40.50.720">
    <property type="entry name" value="NAD(P)-binding Rossmann-like Domain"/>
    <property type="match status" value="1"/>
</dbReference>
<gene>
    <name evidence="20" type="ORF">LTR09_011713</name>
</gene>
<evidence type="ECO:0000259" key="19">
    <source>
        <dbReference type="PROSITE" id="PS52004"/>
    </source>
</evidence>
<evidence type="ECO:0000256" key="9">
    <source>
        <dbReference type="ARBA" id="ARBA00023268"/>
    </source>
</evidence>
<comment type="catalytic activity">
    <reaction evidence="10">
        <text>acetyl-CoA + n malonyl-CoA + 2n NADPH + 4n H(+) = a long-chain-acyl-CoA + n CoA + n CO2 + 2n NADP(+).</text>
        <dbReference type="EC" id="2.3.1.86"/>
    </reaction>
</comment>
<dbReference type="GO" id="GO:0004321">
    <property type="term" value="F:fatty-acyl-CoA synthase activity"/>
    <property type="evidence" value="ECO:0007669"/>
    <property type="project" value="UniProtKB-EC"/>
</dbReference>
<dbReference type="InterPro" id="IPR041550">
    <property type="entry name" value="FASI_helical"/>
</dbReference>
<organism evidence="20 21">
    <name type="scientific">Extremus antarcticus</name>
    <dbReference type="NCBI Taxonomy" id="702011"/>
    <lineage>
        <taxon>Eukaryota</taxon>
        <taxon>Fungi</taxon>
        <taxon>Dikarya</taxon>
        <taxon>Ascomycota</taxon>
        <taxon>Pezizomycotina</taxon>
        <taxon>Dothideomycetes</taxon>
        <taxon>Dothideomycetidae</taxon>
        <taxon>Mycosphaerellales</taxon>
        <taxon>Extremaceae</taxon>
        <taxon>Extremus</taxon>
    </lineage>
</organism>
<evidence type="ECO:0000256" key="6">
    <source>
        <dbReference type="ARBA" id="ARBA00022842"/>
    </source>
</evidence>
<dbReference type="SMART" id="SM00825">
    <property type="entry name" value="PKS_KS"/>
    <property type="match status" value="1"/>
</dbReference>
<comment type="similarity">
    <text evidence="1 13">Belongs to the thiolase-like superfamily. Fungal fatty acid synthetase subunit alpha family.</text>
</comment>
<comment type="catalytic activity">
    <reaction evidence="11">
        <text>a (3R)-hydroxyacyl-[ACP] + NADP(+) = a 3-oxoacyl-[ACP] + NADPH + H(+)</text>
        <dbReference type="Rhea" id="RHEA:17397"/>
        <dbReference type="Rhea" id="RHEA-COMP:9916"/>
        <dbReference type="Rhea" id="RHEA-COMP:9945"/>
        <dbReference type="ChEBI" id="CHEBI:15378"/>
        <dbReference type="ChEBI" id="CHEBI:57783"/>
        <dbReference type="ChEBI" id="CHEBI:58349"/>
        <dbReference type="ChEBI" id="CHEBI:78776"/>
        <dbReference type="ChEBI" id="CHEBI:78827"/>
        <dbReference type="EC" id="1.1.1.100"/>
    </reaction>
</comment>
<evidence type="ECO:0000256" key="17">
    <source>
        <dbReference type="SAM" id="MobiDB-lite"/>
    </source>
</evidence>
<comment type="caution">
    <text evidence="20">The sequence shown here is derived from an EMBL/GenBank/DDBJ whole genome shotgun (WGS) entry which is preliminary data.</text>
</comment>
<dbReference type="InterPro" id="IPR014030">
    <property type="entry name" value="Ketoacyl_synth_N"/>
</dbReference>
<dbReference type="InterPro" id="IPR016039">
    <property type="entry name" value="Thiolase-like"/>
</dbReference>
<evidence type="ECO:0000256" key="11">
    <source>
        <dbReference type="ARBA" id="ARBA00048508"/>
    </source>
</evidence>
<dbReference type="SUPFAM" id="SSF53901">
    <property type="entry name" value="Thiolase-like"/>
    <property type="match status" value="2"/>
</dbReference>
<dbReference type="Gene3D" id="3.90.25.70">
    <property type="match status" value="1"/>
</dbReference>
<dbReference type="Pfam" id="PF01648">
    <property type="entry name" value="ACPS"/>
    <property type="match status" value="1"/>
</dbReference>
<feature type="active site" description="For beta-ketoacyl synthase activity" evidence="14">
    <location>
        <position position="1216"/>
    </location>
</feature>
<dbReference type="EMBL" id="JAWDJX010000078">
    <property type="protein sequence ID" value="KAK3046828.1"/>
    <property type="molecule type" value="Genomic_DNA"/>
</dbReference>
<dbReference type="PROSITE" id="PS50075">
    <property type="entry name" value="CARRIER"/>
    <property type="match status" value="1"/>
</dbReference>
<evidence type="ECO:0000256" key="13">
    <source>
        <dbReference type="PIRNR" id="PIRNR000454"/>
    </source>
</evidence>
<dbReference type="GO" id="GO:0004316">
    <property type="term" value="F:3-oxoacyl-[acyl-carrier-protein] reductase (NADPH) activity"/>
    <property type="evidence" value="ECO:0007669"/>
    <property type="project" value="UniProtKB-EC"/>
</dbReference>
<protein>
    <recommendedName>
        <fullName evidence="22">Beta-ketoacyl-[acyl-carrier-protein] synthase I</fullName>
    </recommendedName>
</protein>
<sequence length="1799" mass="195326">MHTTTDIQRVSSTAVVDEGHIARELFIELLAHQFAFPVQWIDTQATLLNGPQACQRLVELGPSSTLVGMARKTIQGQIAAGRRVADGTQLLASTQHMGRLSYQYEHPPIFETSPVLETASTAIVPQQAALASQNDVSTTVLPLRVVAEIPDVPIHAADIVRALIARKLKKPMVEISVSRSLKELCNGKSTLQNELVGDLHTEFGSLPYAPEDLSLTALGEATMATAKASDAGIPLGKTSTTILVKLVSAKMPPNASVKVMRTYLAEQWGLKKGRQNAVLLFVMTSEPEARLTSEKAVHQYLDGVTNMYAAWSGLTLQASSAEVGIKIQQTAELADPAAAAQFMSSNHKLARKQYEALAQFLAFGDTPADADPQFLVTQLQSKLDCWTSEFSEDFLAWISPSFDIKKARRYNAYWRSARQELLQFYDLLLTDRLASSTPEIWPFSALLIAMANKADDELATIARTRGRQLRTHHGHKLTVEARAQLQILEKAITGGITLTPRAHPALNSCYSDKIVSLSDNNQKSEPSRYDTPGKTDYAKLISRTTLLAGSIIDIRAAVRVRCRDQWPADVQLTDWLLATLSGAMKTGISFSGKQVLVTGAGENSIGAAVIRLLLAGGARVIVTTSRTPSSVAQSFQRMYEVDGARDSELILFPFNQGSIADCDQLIDHIFDPQGMDRDLDAILPFAAIPEGGTELDEIGARSEFAHRLMSTNILRLLGRVIGNKRARGIDTNPTQVILPLSPNHGAFGGDGLYSESKLGLESLLRKVQSESWHSELSICGVNIGWTRSTGLMNQNDIVAATVEQHGVLTFSIAEMALNIAVLMTSEMREMCEGQTPIVDFSGGLGQLEDCHIILAEARKAIRQEAAIAKAIEAEDEREHGTQYLDDQKSAHRIRARTTLHVGFPSLPDYMEEVQPLQHGLPAQADPASTVVIVGFSELGPLGSARSRWEWESRGRFGTAALVELAWMMGLITHVNEPRKEGQYVGWVDVKTRETVLDDEIEQRYGDHICKHTGIRALDPDIVGYDPKNKESLEEISIADDLEAYETSLAVAKAFKRRHGVNVHIQISDEGDRCRVRFRRGATVMVPKATEFRWGGVAGQLPSGFDASRYGVPEDLVRQLDPVSLYAVCCVAEAFYSAGMPDPLELFKHIHPSEIGNFIGTSMGGALKTRHLYKDMFLGKTVDSDTLQDTYANTTAAWVNMLLLGSVGPIKTPVGACATGVESVDSGFESIMSGKTRVCIVGGVDDLQEDEAYGFALLKATANAEEELAKGRLPSEMSRPTAESRAGFVEAHGCGVQLLCRADLAIEMGLPIYGIVAGSAMAADGVSRSVPAPGQGILTFARETLAGATPESSVRVEEQDTSSDGMSRNSSAQSSNSDTDGSTTFSGSSEDGYEYETPFTPPEHFEFGMATNAPNFEQLVHRASPSPLRAALARWGLSIDDIGLASLHGTSTKANDTNEPEVLCVQMDHLGRTRAKPMWAICQKAVTGHPKAPAAAWMLNGCLQALQSRCIPGNRNADNIDPAWRNYDHLCLPTTPVHTEIQAFMLTSFGFGQKGGQMIGVAPKYLFATQSHAMYKAYARRAQQRCEKADREYAKALMEHKVVRVLETSPWSKGDARTMLLDPMARLGPNGTITTSAGPRQQDSQKYHDNPDITAHVRRAIQQTSVGSAALPLGSKHNVRSVGIDMVCLTDFDSHLNETFIERNFTPAEVASATAHVDVRAAFAGRWCAKEAVFKSLRTRTQGAGAAMKMIEILTHDGGMPEVALSGDADIAAKAARLSAISVSMSYEGKHVVAVAIGLI</sequence>
<dbReference type="InterPro" id="IPR018201">
    <property type="entry name" value="Ketoacyl_synth_AS"/>
</dbReference>
<evidence type="ECO:0000256" key="16">
    <source>
        <dbReference type="PIRSR" id="PIRSR000454-4"/>
    </source>
</evidence>
<dbReference type="InterPro" id="IPR009081">
    <property type="entry name" value="PP-bd_ACP"/>
</dbReference>
<evidence type="ECO:0000313" key="21">
    <source>
        <dbReference type="Proteomes" id="UP001271007"/>
    </source>
</evidence>
<dbReference type="SUPFAM" id="SSF56214">
    <property type="entry name" value="4'-phosphopantetheinyl transferase"/>
    <property type="match status" value="1"/>
</dbReference>
<dbReference type="Proteomes" id="UP001271007">
    <property type="component" value="Unassembled WGS sequence"/>
</dbReference>
<evidence type="ECO:0000256" key="4">
    <source>
        <dbReference type="ARBA" id="ARBA00022679"/>
    </source>
</evidence>
<evidence type="ECO:0000256" key="12">
    <source>
        <dbReference type="ARBA" id="ARBA00049541"/>
    </source>
</evidence>
<dbReference type="GO" id="GO:0008897">
    <property type="term" value="F:holo-[acyl-carrier-protein] synthase activity"/>
    <property type="evidence" value="ECO:0007669"/>
    <property type="project" value="InterPro"/>
</dbReference>
<comment type="catalytic activity">
    <reaction evidence="12">
        <text>a fatty acyl-[ACP] + malonyl-[ACP] + H(+) = a 3-oxoacyl-[ACP] + holo-[ACP] + CO2</text>
        <dbReference type="Rhea" id="RHEA:22836"/>
        <dbReference type="Rhea" id="RHEA-COMP:9623"/>
        <dbReference type="Rhea" id="RHEA-COMP:9685"/>
        <dbReference type="Rhea" id="RHEA-COMP:9916"/>
        <dbReference type="Rhea" id="RHEA-COMP:14125"/>
        <dbReference type="ChEBI" id="CHEBI:15378"/>
        <dbReference type="ChEBI" id="CHEBI:16526"/>
        <dbReference type="ChEBI" id="CHEBI:64479"/>
        <dbReference type="ChEBI" id="CHEBI:78449"/>
        <dbReference type="ChEBI" id="CHEBI:78776"/>
        <dbReference type="ChEBI" id="CHEBI:138651"/>
        <dbReference type="EC" id="2.3.1.41"/>
    </reaction>
</comment>
<dbReference type="CDD" id="cd00828">
    <property type="entry name" value="elong_cond_enzymes"/>
    <property type="match status" value="1"/>
</dbReference>
<dbReference type="GO" id="GO:0000287">
    <property type="term" value="F:magnesium ion binding"/>
    <property type="evidence" value="ECO:0007669"/>
    <property type="project" value="InterPro"/>
</dbReference>
<keyword evidence="3" id="KW-0597">Phosphoprotein</keyword>
<dbReference type="PROSITE" id="PS52004">
    <property type="entry name" value="KS3_2"/>
    <property type="match status" value="1"/>
</dbReference>
<evidence type="ECO:0000256" key="15">
    <source>
        <dbReference type="PIRSR" id="PIRSR000454-3"/>
    </source>
</evidence>
<dbReference type="PANTHER" id="PTHR10982:SF21">
    <property type="entry name" value="FATTY ACID SYNTHASE SUBUNIT BETA"/>
    <property type="match status" value="1"/>
</dbReference>
<dbReference type="GO" id="GO:0004315">
    <property type="term" value="F:3-oxoacyl-[acyl-carrier-protein] synthase activity"/>
    <property type="evidence" value="ECO:0007669"/>
    <property type="project" value="UniProtKB-EC"/>
</dbReference>
<evidence type="ECO:0000256" key="10">
    <source>
        <dbReference type="ARBA" id="ARBA00048237"/>
    </source>
</evidence>
<name>A0AAJ0DBB7_9PEZI</name>
<dbReference type="NCBIfam" id="TIGR00556">
    <property type="entry name" value="pantethn_trn"/>
    <property type="match status" value="1"/>
</dbReference>
<feature type="binding site" evidence="15">
    <location>
        <position position="1684"/>
    </location>
    <ligand>
        <name>Mg(2+)</name>
        <dbReference type="ChEBI" id="CHEBI:18420"/>
    </ligand>
</feature>
<keyword evidence="7" id="KW-0521">NADP</keyword>
<dbReference type="Pfam" id="PF18325">
    <property type="entry name" value="Fas_alpha_ACP"/>
    <property type="match status" value="1"/>
</dbReference>